<evidence type="ECO:0000256" key="7">
    <source>
        <dbReference type="ARBA" id="ARBA00023034"/>
    </source>
</evidence>
<proteinExistence type="inferred from homology"/>
<dbReference type="SUPFAM" id="SSF52540">
    <property type="entry name" value="P-loop containing nucleoside triphosphate hydrolases"/>
    <property type="match status" value="1"/>
</dbReference>
<evidence type="ECO:0000256" key="6">
    <source>
        <dbReference type="ARBA" id="ARBA00022989"/>
    </source>
</evidence>
<name>A0A1B6CQM8_9HEMI</name>
<evidence type="ECO:0000256" key="8">
    <source>
        <dbReference type="ARBA" id="ARBA00023136"/>
    </source>
</evidence>
<dbReference type="Pfam" id="PF06990">
    <property type="entry name" value="Gal-3-0_sulfotr"/>
    <property type="match status" value="1"/>
</dbReference>
<organism evidence="11">
    <name type="scientific">Clastoptera arizonana</name>
    <name type="common">Arizona spittle bug</name>
    <dbReference type="NCBI Taxonomy" id="38151"/>
    <lineage>
        <taxon>Eukaryota</taxon>
        <taxon>Metazoa</taxon>
        <taxon>Ecdysozoa</taxon>
        <taxon>Arthropoda</taxon>
        <taxon>Hexapoda</taxon>
        <taxon>Insecta</taxon>
        <taxon>Pterygota</taxon>
        <taxon>Neoptera</taxon>
        <taxon>Paraneoptera</taxon>
        <taxon>Hemiptera</taxon>
        <taxon>Auchenorrhyncha</taxon>
        <taxon>Cercopoidea</taxon>
        <taxon>Clastopteridae</taxon>
        <taxon>Clastoptera</taxon>
    </lineage>
</organism>
<protein>
    <recommendedName>
        <fullName evidence="12">Sulfotransferase domain-containing protein</fullName>
    </recommendedName>
</protein>
<keyword evidence="7" id="KW-0333">Golgi apparatus</keyword>
<keyword evidence="5" id="KW-0735">Signal-anchor</keyword>
<keyword evidence="4" id="KW-0812">Transmembrane</keyword>
<dbReference type="EMBL" id="GEDC01029360">
    <property type="protein sequence ID" value="JAS07938.1"/>
    <property type="molecule type" value="Transcribed_RNA"/>
</dbReference>
<keyword evidence="9" id="KW-0325">Glycoprotein</keyword>
<evidence type="ECO:0000256" key="3">
    <source>
        <dbReference type="ARBA" id="ARBA00022679"/>
    </source>
</evidence>
<evidence type="ECO:0000256" key="9">
    <source>
        <dbReference type="ARBA" id="ARBA00023180"/>
    </source>
</evidence>
<reference evidence="11" key="1">
    <citation type="submission" date="2015-12" db="EMBL/GenBank/DDBJ databases">
        <title>De novo transcriptome assembly of four potential Pierce s Disease insect vectors from Arizona vineyards.</title>
        <authorList>
            <person name="Tassone E.E."/>
        </authorList>
    </citation>
    <scope>NUCLEOTIDE SEQUENCE</scope>
</reference>
<evidence type="ECO:0000256" key="4">
    <source>
        <dbReference type="ARBA" id="ARBA00022692"/>
    </source>
</evidence>
<dbReference type="GO" id="GO:0001733">
    <property type="term" value="F:galactosylceramide sulfotransferase activity"/>
    <property type="evidence" value="ECO:0007669"/>
    <property type="project" value="InterPro"/>
</dbReference>
<dbReference type="PANTHER" id="PTHR14647:SF87">
    <property type="entry name" value="PUTATIVE-RELATED"/>
    <property type="match status" value="1"/>
</dbReference>
<dbReference type="Gene3D" id="3.40.50.300">
    <property type="entry name" value="P-loop containing nucleotide triphosphate hydrolases"/>
    <property type="match status" value="1"/>
</dbReference>
<dbReference type="InterPro" id="IPR027417">
    <property type="entry name" value="P-loop_NTPase"/>
</dbReference>
<gene>
    <name evidence="10" type="ORF">g.10890</name>
    <name evidence="11" type="ORF">g.10894</name>
</gene>
<accession>A0A1B6CQM8</accession>
<evidence type="ECO:0000256" key="1">
    <source>
        <dbReference type="ARBA" id="ARBA00004323"/>
    </source>
</evidence>
<evidence type="ECO:0000256" key="2">
    <source>
        <dbReference type="ARBA" id="ARBA00008124"/>
    </source>
</evidence>
<dbReference type="EMBL" id="GEDC01021548">
    <property type="protein sequence ID" value="JAS15750.1"/>
    <property type="molecule type" value="Transcribed_RNA"/>
</dbReference>
<dbReference type="AlphaFoldDB" id="A0A1B6CQM8"/>
<dbReference type="InterPro" id="IPR009729">
    <property type="entry name" value="Gal-3-0_sulfotransfrase"/>
</dbReference>
<evidence type="ECO:0000313" key="10">
    <source>
        <dbReference type="EMBL" id="JAS07938.1"/>
    </source>
</evidence>
<dbReference type="GO" id="GO:0000139">
    <property type="term" value="C:Golgi membrane"/>
    <property type="evidence" value="ECO:0007669"/>
    <property type="project" value="UniProtKB-SubCell"/>
</dbReference>
<keyword evidence="6" id="KW-1133">Transmembrane helix</keyword>
<dbReference type="PANTHER" id="PTHR14647">
    <property type="entry name" value="GALACTOSE-3-O-SULFOTRANSFERASE"/>
    <property type="match status" value="1"/>
</dbReference>
<dbReference type="GO" id="GO:0009247">
    <property type="term" value="P:glycolipid biosynthetic process"/>
    <property type="evidence" value="ECO:0007669"/>
    <property type="project" value="InterPro"/>
</dbReference>
<sequence length="314" mass="37083">MQNILMRFGLSQNLDFILPETANYIGNPEYFSSDLIGEDLRTIDNKYDIFTHHTRYNYSAIKAVMKDDAVFVTILRNPADLYESLFSYYGFTNIYNLTLESVINDYTKMDILKQRYFGRIGFNQISWDFGLSEEDISSTDVINEFIKKIEKEFDLIMIAEHMEASLVLLCHLMRWPIENVISLYLNARSPIDKHRLTSEERQKLLLLNSADVQLYFHFLKIFQKRVLEYGLEKMYEEITKLLNLNEQLSFRCVKGVSSTGLGKVVVFRVRDQKDWLCNHASLPELSFTSEIRVHQRKKAYVLQKFNRFMTKEFN</sequence>
<keyword evidence="8" id="KW-0472">Membrane</keyword>
<evidence type="ECO:0008006" key="12">
    <source>
        <dbReference type="Google" id="ProtNLM"/>
    </source>
</evidence>
<evidence type="ECO:0000256" key="5">
    <source>
        <dbReference type="ARBA" id="ARBA00022968"/>
    </source>
</evidence>
<comment type="similarity">
    <text evidence="2">Belongs to the galactose-3-O-sulfotransferase family.</text>
</comment>
<keyword evidence="3" id="KW-0808">Transferase</keyword>
<evidence type="ECO:0000313" key="11">
    <source>
        <dbReference type="EMBL" id="JAS15750.1"/>
    </source>
</evidence>
<comment type="subcellular location">
    <subcellularLocation>
        <location evidence="1">Golgi apparatus membrane</location>
        <topology evidence="1">Single-pass type II membrane protein</topology>
    </subcellularLocation>
</comment>